<dbReference type="GO" id="GO:0030141">
    <property type="term" value="C:secretory granule"/>
    <property type="evidence" value="ECO:0007669"/>
    <property type="project" value="TreeGrafter"/>
</dbReference>
<keyword evidence="2" id="KW-0732">Signal</keyword>
<evidence type="ECO:0000313" key="4">
    <source>
        <dbReference type="Proteomes" id="UP001163046"/>
    </source>
</evidence>
<dbReference type="InterPro" id="IPR017025">
    <property type="entry name" value="Cancer-assoc_antigen_RCAS1"/>
</dbReference>
<reference evidence="3" key="1">
    <citation type="submission" date="2023-01" db="EMBL/GenBank/DDBJ databases">
        <title>Genome assembly of the deep-sea coral Lophelia pertusa.</title>
        <authorList>
            <person name="Herrera S."/>
            <person name="Cordes E."/>
        </authorList>
    </citation>
    <scope>NUCLEOTIDE SEQUENCE</scope>
    <source>
        <strain evidence="3">USNM1676648</strain>
        <tissue evidence="3">Polyp</tissue>
    </source>
</reference>
<dbReference type="PANTHER" id="PTHR15208">
    <property type="entry name" value="RECEPTOR-BINDING CANCER ANTIGEN EXPRESSED ON SISO CELLS CANCER ASSOCIATED SURFACE ANTIGEN RCAS1 ESTROGEN RECEPTOR-BINDING FRAGMENT- ASSOCIATED GENE 9 PROTEIN"/>
    <property type="match status" value="1"/>
</dbReference>
<dbReference type="Proteomes" id="UP001163046">
    <property type="component" value="Unassembled WGS sequence"/>
</dbReference>
<keyword evidence="4" id="KW-1185">Reference proteome</keyword>
<proteinExistence type="predicted"/>
<dbReference type="PANTHER" id="PTHR15208:SF2">
    <property type="entry name" value="RECEPTOR-BINDING CANCER ANTIGEN EXPRESSED ON SISO CELLS"/>
    <property type="match status" value="1"/>
</dbReference>
<gene>
    <name evidence="3" type="ORF">OS493_019631</name>
</gene>
<evidence type="ECO:0000256" key="1">
    <source>
        <dbReference type="SAM" id="MobiDB-lite"/>
    </source>
</evidence>
<feature type="chain" id="PRO_5040900665" evidence="2">
    <location>
        <begin position="19"/>
        <end position="190"/>
    </location>
</feature>
<dbReference type="EMBL" id="MU826361">
    <property type="protein sequence ID" value="KAJ7378935.1"/>
    <property type="molecule type" value="Genomic_DNA"/>
</dbReference>
<feature type="region of interest" description="Disordered" evidence="1">
    <location>
        <begin position="168"/>
        <end position="190"/>
    </location>
</feature>
<feature type="signal peptide" evidence="2">
    <location>
        <begin position="1"/>
        <end position="18"/>
    </location>
</feature>
<organism evidence="3 4">
    <name type="scientific">Desmophyllum pertusum</name>
    <dbReference type="NCBI Taxonomy" id="174260"/>
    <lineage>
        <taxon>Eukaryota</taxon>
        <taxon>Metazoa</taxon>
        <taxon>Cnidaria</taxon>
        <taxon>Anthozoa</taxon>
        <taxon>Hexacorallia</taxon>
        <taxon>Scleractinia</taxon>
        <taxon>Caryophylliina</taxon>
        <taxon>Caryophylliidae</taxon>
        <taxon>Desmophyllum</taxon>
    </lineage>
</organism>
<accession>A0A9W9ZCI1</accession>
<evidence type="ECO:0000313" key="3">
    <source>
        <dbReference type="EMBL" id="KAJ7378935.1"/>
    </source>
</evidence>
<dbReference type="OrthoDB" id="10017216at2759"/>
<protein>
    <submittedName>
        <fullName evidence="3">Uncharacterized protein</fullName>
    </submittedName>
</protein>
<sequence length="190" mass="22107">MFVVSLAAFPLSSVLLRGFYLEVDKESLAKAKTRTYQLLSQSVGILQPIFRLQEVKNGRNGGQMEEFSVKVEPASNPQQTSADDDLFHDMTPVFQKPKKIVVKKKKVHSDENYHTRTTENPSSRLNFDISYTPAQPELGTWNDESTTVWDEEAVSEKDIEWETEKLMKERKQAERERRAIEQQRRKEERE</sequence>
<name>A0A9W9ZCI1_9CNID</name>
<feature type="non-terminal residue" evidence="3">
    <location>
        <position position="1"/>
    </location>
</feature>
<evidence type="ECO:0000256" key="2">
    <source>
        <dbReference type="SAM" id="SignalP"/>
    </source>
</evidence>
<dbReference type="AlphaFoldDB" id="A0A9W9ZCI1"/>
<comment type="caution">
    <text evidence="3">The sequence shown here is derived from an EMBL/GenBank/DDBJ whole genome shotgun (WGS) entry which is preliminary data.</text>
</comment>